<dbReference type="Proteomes" id="UP000241462">
    <property type="component" value="Unassembled WGS sequence"/>
</dbReference>
<gene>
    <name evidence="3" type="ORF">BD289DRAFT_424899</name>
</gene>
<sequence length="62" mass="6745">MFAMLRRWRPYQLAVVIVMDLKICAPVAAGCGPSTPAVPLRQPPSTRPRALRAPGPSQQICC</sequence>
<evidence type="ECO:0000256" key="1">
    <source>
        <dbReference type="SAM" id="MobiDB-lite"/>
    </source>
</evidence>
<dbReference type="EMBL" id="KZ678387">
    <property type="protein sequence ID" value="PSR98994.1"/>
    <property type="molecule type" value="Genomic_DNA"/>
</dbReference>
<evidence type="ECO:0008006" key="5">
    <source>
        <dbReference type="Google" id="ProtNLM"/>
    </source>
</evidence>
<proteinExistence type="predicted"/>
<reference evidence="3 4" key="1">
    <citation type="journal article" date="2018" name="Mycol. Prog.">
        <title>Coniella lustricola, a new species from submerged detritus.</title>
        <authorList>
            <person name="Raudabaugh D.B."/>
            <person name="Iturriaga T."/>
            <person name="Carver A."/>
            <person name="Mondo S."/>
            <person name="Pangilinan J."/>
            <person name="Lipzen A."/>
            <person name="He G."/>
            <person name="Amirebrahimi M."/>
            <person name="Grigoriev I.V."/>
            <person name="Miller A.N."/>
        </authorList>
    </citation>
    <scope>NUCLEOTIDE SEQUENCE [LARGE SCALE GENOMIC DNA]</scope>
    <source>
        <strain evidence="3 4">B22-T-1</strain>
    </source>
</reference>
<feature type="chain" id="PRO_5015455843" description="Secreted protein" evidence="2">
    <location>
        <begin position="30"/>
        <end position="62"/>
    </location>
</feature>
<protein>
    <recommendedName>
        <fullName evidence="5">Secreted protein</fullName>
    </recommendedName>
</protein>
<dbReference type="AlphaFoldDB" id="A0A2T3AHW7"/>
<evidence type="ECO:0000313" key="3">
    <source>
        <dbReference type="EMBL" id="PSR98994.1"/>
    </source>
</evidence>
<name>A0A2T3AHW7_9PEZI</name>
<evidence type="ECO:0000256" key="2">
    <source>
        <dbReference type="SAM" id="SignalP"/>
    </source>
</evidence>
<keyword evidence="2" id="KW-0732">Signal</keyword>
<feature type="signal peptide" evidence="2">
    <location>
        <begin position="1"/>
        <end position="29"/>
    </location>
</feature>
<organism evidence="3 4">
    <name type="scientific">Coniella lustricola</name>
    <dbReference type="NCBI Taxonomy" id="2025994"/>
    <lineage>
        <taxon>Eukaryota</taxon>
        <taxon>Fungi</taxon>
        <taxon>Dikarya</taxon>
        <taxon>Ascomycota</taxon>
        <taxon>Pezizomycotina</taxon>
        <taxon>Sordariomycetes</taxon>
        <taxon>Sordariomycetidae</taxon>
        <taxon>Diaporthales</taxon>
        <taxon>Schizoparmaceae</taxon>
        <taxon>Coniella</taxon>
    </lineage>
</organism>
<keyword evidence="4" id="KW-1185">Reference proteome</keyword>
<evidence type="ECO:0000313" key="4">
    <source>
        <dbReference type="Proteomes" id="UP000241462"/>
    </source>
</evidence>
<dbReference type="InParanoid" id="A0A2T3AHW7"/>
<feature type="region of interest" description="Disordered" evidence="1">
    <location>
        <begin position="33"/>
        <end position="62"/>
    </location>
</feature>
<accession>A0A2T3AHW7</accession>